<protein>
    <submittedName>
        <fullName evidence="1">Uncharacterized protein</fullName>
    </submittedName>
</protein>
<dbReference type="AlphaFoldDB" id="A0A8S4NL58"/>
<keyword evidence="2" id="KW-1185">Reference proteome</keyword>
<organism evidence="1 2">
    <name type="scientific">Owenia fusiformis</name>
    <name type="common">Polychaete worm</name>
    <dbReference type="NCBI Taxonomy" id="6347"/>
    <lineage>
        <taxon>Eukaryota</taxon>
        <taxon>Metazoa</taxon>
        <taxon>Spiralia</taxon>
        <taxon>Lophotrochozoa</taxon>
        <taxon>Annelida</taxon>
        <taxon>Polychaeta</taxon>
        <taxon>Sedentaria</taxon>
        <taxon>Canalipalpata</taxon>
        <taxon>Sabellida</taxon>
        <taxon>Oweniida</taxon>
        <taxon>Oweniidae</taxon>
        <taxon>Owenia</taxon>
    </lineage>
</organism>
<feature type="non-terminal residue" evidence="1">
    <location>
        <position position="1"/>
    </location>
</feature>
<dbReference type="Proteomes" id="UP000749559">
    <property type="component" value="Unassembled WGS sequence"/>
</dbReference>
<reference evidence="1" key="1">
    <citation type="submission" date="2022-03" db="EMBL/GenBank/DDBJ databases">
        <authorList>
            <person name="Martin C."/>
        </authorList>
    </citation>
    <scope>NUCLEOTIDE SEQUENCE</scope>
</reference>
<accession>A0A8S4NL58</accession>
<dbReference type="EMBL" id="CAIIXF020000004">
    <property type="protein sequence ID" value="CAH1780915.1"/>
    <property type="molecule type" value="Genomic_DNA"/>
</dbReference>
<gene>
    <name evidence="1" type="ORF">OFUS_LOCUS7549</name>
</gene>
<proteinExistence type="predicted"/>
<evidence type="ECO:0000313" key="1">
    <source>
        <dbReference type="EMBL" id="CAH1780915.1"/>
    </source>
</evidence>
<sequence length="119" mass="12710">YNCTDGGTMNENCTLCSCPGNVTFIVRTPEGVPIQGVNAHPVNVAYLTLGVTDANGMLSTSMICPSEPIVFTKHGFADAFDNVGSDTLKNITMHKLGKLFILAEPNDRSRLVGESVTFV</sequence>
<comment type="caution">
    <text evidence="1">The sequence shown here is derived from an EMBL/GenBank/DDBJ whole genome shotgun (WGS) entry which is preliminary data.</text>
</comment>
<evidence type="ECO:0000313" key="2">
    <source>
        <dbReference type="Proteomes" id="UP000749559"/>
    </source>
</evidence>
<name>A0A8S4NL58_OWEFU</name>
<feature type="non-terminal residue" evidence="1">
    <location>
        <position position="119"/>
    </location>
</feature>